<organism evidence="2 3">
    <name type="scientific">Candidatus Fervidibacter sacchari</name>
    <dbReference type="NCBI Taxonomy" id="1448929"/>
    <lineage>
        <taxon>Bacteria</taxon>
        <taxon>Candidatus Fervidibacterota</taxon>
        <taxon>Candidatus Fervidibacter</taxon>
    </lineage>
</organism>
<dbReference type="RefSeq" id="WP_259093870.1">
    <property type="nucleotide sequence ID" value="NZ_CP130454.1"/>
</dbReference>
<keyword evidence="3" id="KW-1185">Reference proteome</keyword>
<accession>A0ABT2EJY4</accession>
<protein>
    <recommendedName>
        <fullName evidence="1">DUF5615 domain-containing protein</fullName>
    </recommendedName>
</protein>
<proteinExistence type="predicted"/>
<evidence type="ECO:0000259" key="1">
    <source>
        <dbReference type="Pfam" id="PF18480"/>
    </source>
</evidence>
<feature type="domain" description="DUF5615" evidence="1">
    <location>
        <begin position="9"/>
        <end position="91"/>
    </location>
</feature>
<dbReference type="EMBL" id="JANUCP010000001">
    <property type="protein sequence ID" value="MCS3918258.1"/>
    <property type="molecule type" value="Genomic_DNA"/>
</dbReference>
<dbReference type="InterPro" id="IPR041049">
    <property type="entry name" value="DUF5615"/>
</dbReference>
<sequence>MASTSDFTIYLDDELDKNLLIALLRREGWIVVSPRAIGTSGFSDEEHLTYCSQRGYPILTRNARDFHQLHEAWQAQGRKHAGILAVYAERDLSKNMSDYDIVRAIKNFLASGIPIANQFIVLNHWR</sequence>
<reference evidence="2 3" key="1">
    <citation type="submission" date="2022-08" db="EMBL/GenBank/DDBJ databases">
        <title>Bacterial and archaeal communities from various locations to study Microbial Dark Matter (Phase II).</title>
        <authorList>
            <person name="Stepanauskas R."/>
        </authorList>
    </citation>
    <scope>NUCLEOTIDE SEQUENCE [LARGE SCALE GENOMIC DNA]</scope>
    <source>
        <strain evidence="2 3">PD1</strain>
    </source>
</reference>
<evidence type="ECO:0000313" key="3">
    <source>
        <dbReference type="Proteomes" id="UP001204798"/>
    </source>
</evidence>
<name>A0ABT2EJY4_9BACT</name>
<comment type="caution">
    <text evidence="2">The sequence shown here is derived from an EMBL/GenBank/DDBJ whole genome shotgun (WGS) entry which is preliminary data.</text>
</comment>
<dbReference type="Pfam" id="PF18480">
    <property type="entry name" value="DUF5615"/>
    <property type="match status" value="1"/>
</dbReference>
<dbReference type="Proteomes" id="UP001204798">
    <property type="component" value="Unassembled WGS sequence"/>
</dbReference>
<gene>
    <name evidence="2" type="ORF">M2350_000655</name>
</gene>
<evidence type="ECO:0000313" key="2">
    <source>
        <dbReference type="EMBL" id="MCS3918258.1"/>
    </source>
</evidence>